<dbReference type="Proteomes" id="UP001295423">
    <property type="component" value="Unassembled WGS sequence"/>
</dbReference>
<dbReference type="InterPro" id="IPR003439">
    <property type="entry name" value="ABC_transporter-like_ATP-bd"/>
</dbReference>
<dbReference type="SMART" id="SM00382">
    <property type="entry name" value="AAA"/>
    <property type="match status" value="1"/>
</dbReference>
<accession>A0AAD2G3W7</accession>
<dbReference type="GO" id="GO:0005743">
    <property type="term" value="C:mitochondrial inner membrane"/>
    <property type="evidence" value="ECO:0007669"/>
    <property type="project" value="TreeGrafter"/>
</dbReference>
<dbReference type="PROSITE" id="PS50929">
    <property type="entry name" value="ABC_TM1F"/>
    <property type="match status" value="1"/>
</dbReference>
<evidence type="ECO:0000259" key="8">
    <source>
        <dbReference type="PROSITE" id="PS50893"/>
    </source>
</evidence>
<evidence type="ECO:0000256" key="3">
    <source>
        <dbReference type="ARBA" id="ARBA00022741"/>
    </source>
</evidence>
<dbReference type="GO" id="GO:0005524">
    <property type="term" value="F:ATP binding"/>
    <property type="evidence" value="ECO:0007669"/>
    <property type="project" value="UniProtKB-KW"/>
</dbReference>
<dbReference type="SUPFAM" id="SSF52540">
    <property type="entry name" value="P-loop containing nucleoside triphosphate hydrolases"/>
    <property type="match status" value="1"/>
</dbReference>
<gene>
    <name evidence="10" type="ORF">CYCCA115_LOCUS19141</name>
</gene>
<protein>
    <recommendedName>
        <fullName evidence="12">ATP-dependent transporter ycf16</fullName>
    </recommendedName>
</protein>
<feature type="domain" description="ABC transmembrane type-1" evidence="9">
    <location>
        <begin position="116"/>
        <end position="392"/>
    </location>
</feature>
<dbReference type="InterPro" id="IPR039421">
    <property type="entry name" value="Type_1_exporter"/>
</dbReference>
<keyword evidence="3" id="KW-0547">Nucleotide-binding</keyword>
<evidence type="ECO:0000256" key="4">
    <source>
        <dbReference type="ARBA" id="ARBA00022840"/>
    </source>
</evidence>
<reference evidence="10" key="1">
    <citation type="submission" date="2023-08" db="EMBL/GenBank/DDBJ databases">
        <authorList>
            <person name="Audoor S."/>
            <person name="Bilcke G."/>
        </authorList>
    </citation>
    <scope>NUCLEOTIDE SEQUENCE</scope>
</reference>
<name>A0AAD2G3W7_9STRA</name>
<keyword evidence="2 7" id="KW-0812">Transmembrane</keyword>
<dbReference type="InterPro" id="IPR036640">
    <property type="entry name" value="ABC1_TM_sf"/>
</dbReference>
<dbReference type="InterPro" id="IPR017871">
    <property type="entry name" value="ABC_transporter-like_CS"/>
</dbReference>
<keyword evidence="11" id="KW-1185">Reference proteome</keyword>
<dbReference type="GO" id="GO:0016887">
    <property type="term" value="F:ATP hydrolysis activity"/>
    <property type="evidence" value="ECO:0007669"/>
    <property type="project" value="InterPro"/>
</dbReference>
<feature type="transmembrane region" description="Helical" evidence="7">
    <location>
        <begin position="146"/>
        <end position="165"/>
    </location>
</feature>
<dbReference type="GO" id="GO:0015421">
    <property type="term" value="F:ABC-type oligopeptide transporter activity"/>
    <property type="evidence" value="ECO:0007669"/>
    <property type="project" value="TreeGrafter"/>
</dbReference>
<dbReference type="GO" id="GO:0090374">
    <property type="term" value="P:oligopeptide export from mitochondrion"/>
    <property type="evidence" value="ECO:0007669"/>
    <property type="project" value="TreeGrafter"/>
</dbReference>
<dbReference type="Pfam" id="PF00005">
    <property type="entry name" value="ABC_tran"/>
    <property type="match status" value="1"/>
</dbReference>
<dbReference type="FunFam" id="3.40.50.300:FF:000218">
    <property type="entry name" value="Multidrug ABC transporter ATP-binding protein"/>
    <property type="match status" value="1"/>
</dbReference>
<dbReference type="PANTHER" id="PTHR43394">
    <property type="entry name" value="ATP-DEPENDENT PERMEASE MDL1, MITOCHONDRIAL"/>
    <property type="match status" value="1"/>
</dbReference>
<evidence type="ECO:0000256" key="2">
    <source>
        <dbReference type="ARBA" id="ARBA00022692"/>
    </source>
</evidence>
<evidence type="ECO:0000256" key="5">
    <source>
        <dbReference type="ARBA" id="ARBA00022989"/>
    </source>
</evidence>
<dbReference type="Gene3D" id="3.40.50.300">
    <property type="entry name" value="P-loop containing nucleotide triphosphate hydrolases"/>
    <property type="match status" value="1"/>
</dbReference>
<dbReference type="Pfam" id="PF00664">
    <property type="entry name" value="ABC_membrane"/>
    <property type="match status" value="1"/>
</dbReference>
<evidence type="ECO:0000313" key="10">
    <source>
        <dbReference type="EMBL" id="CAJ1961325.1"/>
    </source>
</evidence>
<dbReference type="AlphaFoldDB" id="A0AAD2G3W7"/>
<organism evidence="10 11">
    <name type="scientific">Cylindrotheca closterium</name>
    <dbReference type="NCBI Taxonomy" id="2856"/>
    <lineage>
        <taxon>Eukaryota</taxon>
        <taxon>Sar</taxon>
        <taxon>Stramenopiles</taxon>
        <taxon>Ochrophyta</taxon>
        <taxon>Bacillariophyta</taxon>
        <taxon>Bacillariophyceae</taxon>
        <taxon>Bacillariophycidae</taxon>
        <taxon>Bacillariales</taxon>
        <taxon>Bacillariaceae</taxon>
        <taxon>Cylindrotheca</taxon>
    </lineage>
</organism>
<feature type="transmembrane region" description="Helical" evidence="7">
    <location>
        <begin position="339"/>
        <end position="357"/>
    </location>
</feature>
<dbReference type="Gene3D" id="1.20.1560.10">
    <property type="entry name" value="ABC transporter type 1, transmembrane domain"/>
    <property type="match status" value="1"/>
</dbReference>
<dbReference type="InterPro" id="IPR011527">
    <property type="entry name" value="ABC1_TM_dom"/>
</dbReference>
<comment type="subcellular location">
    <subcellularLocation>
        <location evidence="1">Membrane</location>
        <topology evidence="1">Multi-pass membrane protein</topology>
    </subcellularLocation>
</comment>
<evidence type="ECO:0000256" key="6">
    <source>
        <dbReference type="ARBA" id="ARBA00023136"/>
    </source>
</evidence>
<dbReference type="InterPro" id="IPR003593">
    <property type="entry name" value="AAA+_ATPase"/>
</dbReference>
<dbReference type="SUPFAM" id="SSF90123">
    <property type="entry name" value="ABC transporter transmembrane region"/>
    <property type="match status" value="1"/>
</dbReference>
<evidence type="ECO:0008006" key="12">
    <source>
        <dbReference type="Google" id="ProtNLM"/>
    </source>
</evidence>
<feature type="transmembrane region" description="Helical" evidence="7">
    <location>
        <begin position="104"/>
        <end position="126"/>
    </location>
</feature>
<feature type="domain" description="ABC transporter" evidence="8">
    <location>
        <begin position="468"/>
        <end position="705"/>
    </location>
</feature>
<keyword evidence="6 7" id="KW-0472">Membrane</keyword>
<evidence type="ECO:0000256" key="7">
    <source>
        <dbReference type="SAM" id="Phobius"/>
    </source>
</evidence>
<proteinExistence type="predicted"/>
<dbReference type="EMBL" id="CAKOGP040002091">
    <property type="protein sequence ID" value="CAJ1961325.1"/>
    <property type="molecule type" value="Genomic_DNA"/>
</dbReference>
<evidence type="ECO:0000256" key="1">
    <source>
        <dbReference type="ARBA" id="ARBA00004141"/>
    </source>
</evidence>
<evidence type="ECO:0000259" key="9">
    <source>
        <dbReference type="PROSITE" id="PS50929"/>
    </source>
</evidence>
<comment type="caution">
    <text evidence="10">The sequence shown here is derived from an EMBL/GenBank/DDBJ whole genome shotgun (WGS) entry which is preliminary data.</text>
</comment>
<feature type="transmembrane region" description="Helical" evidence="7">
    <location>
        <begin position="369"/>
        <end position="390"/>
    </location>
</feature>
<dbReference type="PROSITE" id="PS50893">
    <property type="entry name" value="ABC_TRANSPORTER_2"/>
    <property type="match status" value="1"/>
</dbReference>
<keyword evidence="5 7" id="KW-1133">Transmembrane helix</keyword>
<keyword evidence="4" id="KW-0067">ATP-binding</keyword>
<evidence type="ECO:0000313" key="11">
    <source>
        <dbReference type="Proteomes" id="UP001295423"/>
    </source>
</evidence>
<dbReference type="InterPro" id="IPR027417">
    <property type="entry name" value="P-loop_NTPase"/>
</dbReference>
<dbReference type="PROSITE" id="PS00211">
    <property type="entry name" value="ABC_TRANSPORTER_1"/>
    <property type="match status" value="1"/>
</dbReference>
<dbReference type="PANTHER" id="PTHR43394:SF1">
    <property type="entry name" value="ATP-BINDING CASSETTE SUB-FAMILY B MEMBER 10, MITOCHONDRIAL"/>
    <property type="match status" value="1"/>
</dbReference>
<sequence length="712" mass="76823">MIRSSLRQHHDISSRIASSITTTSGIGQAQSSRLIRRHITSLHLSKSSSHHIISTTRGLRVYHRSFAVFSPDDKDDKKKEEKKPQTELSKDSLKRLLEFSRSEWKWIGLSASTLGVTSSITLLFPYASGSVIDYTITNASDGHSPLLLASGLFGLSAIAGGGVYLRSVWLAKAGNRIVARLKQQLYASILRQETAFLDQHTSTGDLISRLTADATLVQQAVTSQAVAALRSIVMSLGSAGMLLYTSPTLAAVSCCTLPPVFIMTRQVGRRLAEQQKGIQELLGDATSLAEQSLNHVSTVKQFVAQDFEATRYRNSVAAAHQKAVDTAHMQAQLEAGAHIAGNAAILGVLGYGGTMVLDGSISAGDLTGFVMYSLLLAGNLSGLTAIYSDLIRSMAASKRILDILDREPLIETSSTASFQALSNSKNPLAQIEYIPATTSNLLSNDQAGESGQVASTEETVQRPQAASIDIQGLNFSYPSRPDMQVMNNFSLTIQPGEIVALVGGSGSGKSTVANVLTRLYDINDGTIRINDTDIQDYDPNDLRQMVGIVSQDPVLFRGTIRDNIRYGKWQNVSDEAIERAAKQAHVWEFAQTFPNGLDTMVGPTQLSGGQRQRIALARVLAKESPIIILDEATSALDAQSEHLVQQALQGLFAQGGKTIISIAHRLSTIRHSSRIAVIENGTVVQTGTFDELQSMNGPFRELMKTQLIGDAS</sequence>